<keyword evidence="2" id="KW-1185">Reference proteome</keyword>
<dbReference type="AlphaFoldDB" id="A0A484MYX3"/>
<organism evidence="1 2">
    <name type="scientific">Cuscuta campestris</name>
    <dbReference type="NCBI Taxonomy" id="132261"/>
    <lineage>
        <taxon>Eukaryota</taxon>
        <taxon>Viridiplantae</taxon>
        <taxon>Streptophyta</taxon>
        <taxon>Embryophyta</taxon>
        <taxon>Tracheophyta</taxon>
        <taxon>Spermatophyta</taxon>
        <taxon>Magnoliopsida</taxon>
        <taxon>eudicotyledons</taxon>
        <taxon>Gunneridae</taxon>
        <taxon>Pentapetalae</taxon>
        <taxon>asterids</taxon>
        <taxon>lamiids</taxon>
        <taxon>Solanales</taxon>
        <taxon>Convolvulaceae</taxon>
        <taxon>Cuscuteae</taxon>
        <taxon>Cuscuta</taxon>
        <taxon>Cuscuta subgen. Grammica</taxon>
        <taxon>Cuscuta sect. Cleistogrammica</taxon>
    </lineage>
</organism>
<reference evidence="1 2" key="1">
    <citation type="submission" date="2018-04" db="EMBL/GenBank/DDBJ databases">
        <authorList>
            <person name="Vogel A."/>
        </authorList>
    </citation>
    <scope>NUCLEOTIDE SEQUENCE [LARGE SCALE GENOMIC DNA]</scope>
</reference>
<name>A0A484MYX3_9ASTE</name>
<evidence type="ECO:0000313" key="2">
    <source>
        <dbReference type="Proteomes" id="UP000595140"/>
    </source>
</evidence>
<gene>
    <name evidence="1" type="ORF">CCAM_LOCUS35535</name>
</gene>
<dbReference type="Proteomes" id="UP000595140">
    <property type="component" value="Unassembled WGS sequence"/>
</dbReference>
<sequence>MNPRGTFSQECWICGICCQLTSGELAGGRCSKGALGGDARSNGWSRPLFFKFRSASWISPLSVEEIALGRVSSDSGSKTMRVLLQEFIGATVAGEAH</sequence>
<protein>
    <submittedName>
        <fullName evidence="1">Uncharacterized protein</fullName>
    </submittedName>
</protein>
<proteinExistence type="predicted"/>
<dbReference type="EMBL" id="OOIL02005040">
    <property type="protein sequence ID" value="VFQ93759.1"/>
    <property type="molecule type" value="Genomic_DNA"/>
</dbReference>
<evidence type="ECO:0000313" key="1">
    <source>
        <dbReference type="EMBL" id="VFQ93759.1"/>
    </source>
</evidence>
<accession>A0A484MYX3</accession>